<name>A0ABS4EAS8_9FIRM</name>
<feature type="domain" description="DUF11" evidence="1">
    <location>
        <begin position="363"/>
        <end position="461"/>
    </location>
</feature>
<gene>
    <name evidence="2" type="ORF">J2Z43_001433</name>
</gene>
<organism evidence="2 3">
    <name type="scientific">Metaclostridioides mangenotii</name>
    <dbReference type="NCBI Taxonomy" id="1540"/>
    <lineage>
        <taxon>Bacteria</taxon>
        <taxon>Bacillati</taxon>
        <taxon>Bacillota</taxon>
        <taxon>Clostridia</taxon>
        <taxon>Peptostreptococcales</taxon>
        <taxon>Peptostreptococcaceae</taxon>
        <taxon>Metaclostridioides</taxon>
    </lineage>
</organism>
<sequence length="943" mass="100653">MATISGQLTFDRDRSATISAGDSGIANVPIVLQNIATGVRLVVLTDAVGNYSFINVPNGDYRIVEAFGTAGGVPTPGNFSNAVVGPVPIATVPPISFVTNPPTGTTNLDCTTPNTLLITVTGADIINQNILNGPVIYTPIQTILDSCTTLSDINLITDADNGTFGFFPPGTPANTGPATAPYPNVTPDFMYVVPDPTKFTPIDGEYTVQNIMNNAMSNQIGAWWRIADHTTGNETGRMMVVNGFNPGAVFFRSTVPVTPNTVFLFSTWILNLFKVTGFPPAQLGVRILDQNGNILFQQTLGVQIPENTNAPEWKQIGTVINSLNNTQITVEFFSEGEAVVGNDYAIDDVALNEIIVPTFIPIKTSDKSTAVVGDVVTYSVQLTNTCTSPLTNVFFKDIIPLGLLFIPDSVMVNGVAEPGVDPNVGFTLPDVAGGTTVTVTFQVRVEGIPNPNPAINIATIDYSYTPVEGGIPLTFSEDSNEVTLLVEEVPGEADIAVVKQGNEPIAVPGETFSYTIVVTNFGPSDAESVLLTDVIPSSILNPEFSLDDGVTFQPWTGSLNLGTIEAEGVRVIIIRGTVDSTATGVIINTATVSSPTPDPNLDNNTFTVETPVVAVAADIAVVKQGNESFAVPGEMFSYRIVVTNFGPNAAESVLLTDNIPSSIINPEFSLDDGVTFQPWTGSLNLGTIPAGEVRVIIIRGTISSTATGVIINTATVTSPTPDPNLENNTSTVETPIVVVAADVSVEKFANKKSACVGECISFTIIVANAGPADAQNVTLIDNVANILCRPEFSVDNGECFEPWTGSFEIGTLPAGTSRVIILRGTIKPTCSDALINIAQVTSTTPDPDLNNNTAKSRVEIKKCCCKDHSCKEHSCKEHSCKEHSCKEHSCKDHSCKDHSCKDCCRKGHSSKDYWRNDYWRKDYSCKEHSCKNCSCKERCRDDF</sequence>
<reference evidence="2 3" key="1">
    <citation type="submission" date="2021-03" db="EMBL/GenBank/DDBJ databases">
        <title>Genomic Encyclopedia of Type Strains, Phase IV (KMG-IV): sequencing the most valuable type-strain genomes for metagenomic binning, comparative biology and taxonomic classification.</title>
        <authorList>
            <person name="Goeker M."/>
        </authorList>
    </citation>
    <scope>NUCLEOTIDE SEQUENCE [LARGE SCALE GENOMIC DNA]</scope>
    <source>
        <strain evidence="2 3">DSM 1289</strain>
    </source>
</reference>
<dbReference type="EMBL" id="JAGGJX010000002">
    <property type="protein sequence ID" value="MBP1855040.1"/>
    <property type="molecule type" value="Genomic_DNA"/>
</dbReference>
<accession>A0ABS4EAS8</accession>
<dbReference type="Gene3D" id="2.60.40.10">
    <property type="entry name" value="Immunoglobulins"/>
    <property type="match status" value="2"/>
</dbReference>
<dbReference type="Proteomes" id="UP000767291">
    <property type="component" value="Unassembled WGS sequence"/>
</dbReference>
<dbReference type="NCBIfam" id="TIGR01451">
    <property type="entry name" value="B_ant_repeat"/>
    <property type="match status" value="4"/>
</dbReference>
<evidence type="ECO:0000259" key="1">
    <source>
        <dbReference type="Pfam" id="PF01345"/>
    </source>
</evidence>
<dbReference type="Gene3D" id="2.60.40.740">
    <property type="match status" value="1"/>
</dbReference>
<feature type="domain" description="DUF11" evidence="1">
    <location>
        <begin position="618"/>
        <end position="733"/>
    </location>
</feature>
<dbReference type="PANTHER" id="PTHR34819">
    <property type="entry name" value="LARGE CYSTEINE-RICH PERIPLASMIC PROTEIN OMCB"/>
    <property type="match status" value="1"/>
</dbReference>
<feature type="domain" description="DUF11" evidence="1">
    <location>
        <begin position="494"/>
        <end position="608"/>
    </location>
</feature>
<dbReference type="Pfam" id="PF01345">
    <property type="entry name" value="DUF11"/>
    <property type="match status" value="4"/>
</dbReference>
<dbReference type="PANTHER" id="PTHR34819:SF3">
    <property type="entry name" value="CELL SURFACE PROTEIN"/>
    <property type="match status" value="1"/>
</dbReference>
<dbReference type="RefSeq" id="WP_209456524.1">
    <property type="nucleotide sequence ID" value="NZ_BAAACS010000002.1"/>
</dbReference>
<dbReference type="Gene3D" id="2.60.120.260">
    <property type="entry name" value="Galactose-binding domain-like"/>
    <property type="match status" value="1"/>
</dbReference>
<evidence type="ECO:0000313" key="2">
    <source>
        <dbReference type="EMBL" id="MBP1855040.1"/>
    </source>
</evidence>
<dbReference type="InterPro" id="IPR001434">
    <property type="entry name" value="OmcB-like_DUF11"/>
</dbReference>
<dbReference type="InterPro" id="IPR013783">
    <property type="entry name" value="Ig-like_fold"/>
</dbReference>
<protein>
    <submittedName>
        <fullName evidence="2">Repeat protein (TIGR01451 family)</fullName>
    </submittedName>
</protein>
<keyword evidence="3" id="KW-1185">Reference proteome</keyword>
<evidence type="ECO:0000313" key="3">
    <source>
        <dbReference type="Proteomes" id="UP000767291"/>
    </source>
</evidence>
<dbReference type="InterPro" id="IPR047589">
    <property type="entry name" value="DUF11_rpt"/>
</dbReference>
<comment type="caution">
    <text evidence="2">The sequence shown here is derived from an EMBL/GenBank/DDBJ whole genome shotgun (WGS) entry which is preliminary data.</text>
</comment>
<dbReference type="InterPro" id="IPR051172">
    <property type="entry name" value="Chlamydia_OmcB"/>
</dbReference>
<feature type="domain" description="DUF11" evidence="1">
    <location>
        <begin position="742"/>
        <end position="857"/>
    </location>
</feature>
<proteinExistence type="predicted"/>
<dbReference type="SUPFAM" id="SSF117074">
    <property type="entry name" value="Hypothetical protein PA1324"/>
    <property type="match status" value="1"/>
</dbReference>